<feature type="coiled-coil region" evidence="1">
    <location>
        <begin position="170"/>
        <end position="215"/>
    </location>
</feature>
<protein>
    <recommendedName>
        <fullName evidence="5">Reverse transcriptase domain-containing protein</fullName>
    </recommendedName>
</protein>
<evidence type="ECO:0000256" key="2">
    <source>
        <dbReference type="SAM" id="MobiDB-lite"/>
    </source>
</evidence>
<accession>A0ABN9W6H9</accession>
<organism evidence="3 4">
    <name type="scientific">Prorocentrum cordatum</name>
    <dbReference type="NCBI Taxonomy" id="2364126"/>
    <lineage>
        <taxon>Eukaryota</taxon>
        <taxon>Sar</taxon>
        <taxon>Alveolata</taxon>
        <taxon>Dinophyceae</taxon>
        <taxon>Prorocentrales</taxon>
        <taxon>Prorocentraceae</taxon>
        <taxon>Prorocentrum</taxon>
    </lineage>
</organism>
<gene>
    <name evidence="3" type="ORF">PCOR1329_LOCUS63739</name>
</gene>
<evidence type="ECO:0000313" key="4">
    <source>
        <dbReference type="Proteomes" id="UP001189429"/>
    </source>
</evidence>
<comment type="caution">
    <text evidence="3">The sequence shown here is derived from an EMBL/GenBank/DDBJ whole genome shotgun (WGS) entry which is preliminary data.</text>
</comment>
<feature type="compositionally biased region" description="Basic and acidic residues" evidence="2">
    <location>
        <begin position="316"/>
        <end position="326"/>
    </location>
</feature>
<feature type="non-terminal residue" evidence="3">
    <location>
        <position position="1702"/>
    </location>
</feature>
<name>A0ABN9W6H9_9DINO</name>
<feature type="compositionally biased region" description="Basic residues" evidence="2">
    <location>
        <begin position="33"/>
        <end position="45"/>
    </location>
</feature>
<dbReference type="EMBL" id="CAUYUJ010018103">
    <property type="protein sequence ID" value="CAK0880655.1"/>
    <property type="molecule type" value="Genomic_DNA"/>
</dbReference>
<dbReference type="InterPro" id="IPR012337">
    <property type="entry name" value="RNaseH-like_sf"/>
</dbReference>
<feature type="region of interest" description="Disordered" evidence="2">
    <location>
        <begin position="217"/>
        <end position="238"/>
    </location>
</feature>
<feature type="compositionally biased region" description="Low complexity" evidence="2">
    <location>
        <begin position="18"/>
        <end position="32"/>
    </location>
</feature>
<dbReference type="SUPFAM" id="SSF53098">
    <property type="entry name" value="Ribonuclease H-like"/>
    <property type="match status" value="1"/>
</dbReference>
<keyword evidence="1" id="KW-0175">Coiled coil</keyword>
<sequence>MGRGGRSQGADWRGTAPWHTQQQHQQGGWQRRVPSKPRQRQSSQKRRGEYLVCPYCPPGESWVYTKRAGTPGWEGCKTCTYTWPKPADLNDKDKLAAKQVLATLGLDDDSLRAIQAVVKSAKTSGDTQTAQAAETLAKLPVLAPAPEGPANPEPKLGVRLEAAALRWRQAQQAQEKVTGQLAQLDERRQELLVQLDETTDEVIEAKVQHDELQSEVNKAGGGAHTPQPTQQQQATEDQWGDLPELSEEDLELLDPDAKTKYAEAAALARQAKEVYSAAKDQSTSIKEVADTLREFQAKVTAKKRRRVGDGEGEATEEAKVEVKEEAAGATTDPAKCDFSNADDVKQYLDQTTAIRARQRAANAQEVAPKGQDDKGEQGTDTHGLLNATKFLRWCEGRRLLPTPEPNGNQAASWRLPRGSGIRTQADSLSVESVLAPSQAMANQVSALDTKRAKQLGRPARTSDQTQVHTLKTPMNPCAPAAAEQPRGQGKQNAGRARMEAHVGYAAMTSIPFSHLPDKTGKGAFHDQLSDATVTLIRLQRGTFALISCYLDCVIGLVGSNGTKLGNVLRALKCKILAPDADLTCASGKGRVLDYLLRFETPTVETQIAKGIKRAQRDRQQYEKAVEEGLDDDELANLQHLTSDTYAKKHRAFCADDAWTNAKDYAAHCQLGDPPPWVQSSLAYRANPGSAGSLGERYGYWAMAAGKTLADLCEVKPRNNARRGQPIKYVWTAATSLLKHQRGHQGAARRPEVNMWGTLQGRLTELRQVCLKTNGTSGQRAAIEHVIILTCQQIRGAQKIMEDDPSEDSRALRCTEALVRGQRLPVPDDEQDEWVTTIEAVRQRADSRDKKAWQETRSAVRHWTEQALQGSMGEGHRYLSKPERKDLSEVTIDPLDGHPEGDLQDLQAVMEGLRAKADAANRNRRPCELADLDKAMRQFKKTTGRGTDQWSAAELAALPIPARQELTDLINDREATLSWPHQFYHVWCQLLRKNDSAVAGEERPIGLFPILVRVWGRLTKHEVGQWCDERAAFWGAAVTGSSALRAFIVAACLNEAAARGHSAEAWASLFLDLGKFYDNINLVTLIKKADALEYPPVELYLCTLMCVAPRVVRASGAYGAPLAPCSSIVAGCNHANNAARMMLCDILELAHRTAPKAWPRQYVDDVQIRAEGACSIVGHQIATSAASIIRSCEADQLPISGKSALVASHPAVRDAVGATAAAMGLTLTQAGIMKDLGCDTTIGRRRRRVTQAKRASQARQRKKRAKQFLRAARWRRRSASLCRTRVRAKQQYDQAATGMTPHDIVRARPVAADMAGITAGRRCTATVLILTHGDKEPWTANVVRQLREWVRMWRRSGDLRDRLREAWHRVQIHLDSVTKRADQWTGHRGHMWQISDAVDANPTEVEEAIKDAATSLLWSQASRYPKGQGLQRGADISALQGSASLFRKLERHREAGALEASACAAIWTNQKCHAAGYHTQPTCTRCQLGVDDAPFHILYECSATDDIDHQWVTSTAALVVRARAVKDDPLEHAFWVRGILPNDMCPIDPPPEWGSLDGTHWAVGNFGMRTGDARSVAAAVAYTDGSVTSGDKRIARAGWGIALELPEDAGTDIDDYPGWFGILDGPQTVAAAELAAIYWTPKLTHGPLTIVTDPQTVVDGWRSYSYACPEAPLARWWQRVQDAIREREGGMRDVTVIKCYPRS</sequence>
<proteinExistence type="predicted"/>
<feature type="region of interest" description="Disordered" evidence="2">
    <location>
        <begin position="1"/>
        <end position="47"/>
    </location>
</feature>
<dbReference type="Gene3D" id="3.30.420.10">
    <property type="entry name" value="Ribonuclease H-like superfamily/Ribonuclease H"/>
    <property type="match status" value="1"/>
</dbReference>
<feature type="region of interest" description="Disordered" evidence="2">
    <location>
        <begin position="358"/>
        <end position="381"/>
    </location>
</feature>
<feature type="compositionally biased region" description="Basic and acidic residues" evidence="2">
    <location>
        <begin position="370"/>
        <end position="379"/>
    </location>
</feature>
<dbReference type="InterPro" id="IPR036397">
    <property type="entry name" value="RNaseH_sf"/>
</dbReference>
<evidence type="ECO:0008006" key="5">
    <source>
        <dbReference type="Google" id="ProtNLM"/>
    </source>
</evidence>
<evidence type="ECO:0000313" key="3">
    <source>
        <dbReference type="EMBL" id="CAK0880655.1"/>
    </source>
</evidence>
<feature type="region of interest" description="Disordered" evidence="2">
    <location>
        <begin position="1246"/>
        <end position="1265"/>
    </location>
</feature>
<evidence type="ECO:0000256" key="1">
    <source>
        <dbReference type="SAM" id="Coils"/>
    </source>
</evidence>
<feature type="region of interest" description="Disordered" evidence="2">
    <location>
        <begin position="306"/>
        <end position="334"/>
    </location>
</feature>
<keyword evidence="4" id="KW-1185">Reference proteome</keyword>
<reference evidence="3" key="1">
    <citation type="submission" date="2023-10" db="EMBL/GenBank/DDBJ databases">
        <authorList>
            <person name="Chen Y."/>
            <person name="Shah S."/>
            <person name="Dougan E. K."/>
            <person name="Thang M."/>
            <person name="Chan C."/>
        </authorList>
    </citation>
    <scope>NUCLEOTIDE SEQUENCE [LARGE SCALE GENOMIC DNA]</scope>
</reference>
<dbReference type="Proteomes" id="UP001189429">
    <property type="component" value="Unassembled WGS sequence"/>
</dbReference>